<evidence type="ECO:0000313" key="4">
    <source>
        <dbReference type="Proteomes" id="UP001515100"/>
    </source>
</evidence>
<feature type="transmembrane region" description="Helical" evidence="1">
    <location>
        <begin position="340"/>
        <end position="368"/>
    </location>
</feature>
<name>A0A641AQT7_9ACTN</name>
<feature type="transmembrane region" description="Helical" evidence="1">
    <location>
        <begin position="49"/>
        <end position="69"/>
    </location>
</feature>
<dbReference type="EMBL" id="SDPP02000001">
    <property type="protein sequence ID" value="KAA1380299.1"/>
    <property type="molecule type" value="Genomic_DNA"/>
</dbReference>
<sequence length="424" mass="44082">MNPEIVAVLGLVAIFAISMSRGINMGAVGLVTAFVLGVTYYDLEVDDIVGGFPGNLFVTLVGVTFLFGIARANGTVDLMVSGAVAMVRGRTALIPWVFFGLAAIITGVGAVSAATNAILVPVALAFAYRYRINPLLLGLSVLNGTNAGGFSPISVYFSIVDGVLKQNDIAVSPGPVFALTFVTNLLLNLVAFWLLGGRELVRRGRESADERPENGGGVSTTTRVDTRWGVMQLLTIGSVVALVVLALTLSLDVGFMALTAAVVLAAIRPQDSSDAMAHIGWNTVLLIGGMVTYIGMLQTAGVIEDLAQTVSTISVPLVAALTILFIAGVVSAFASTNAMFVVLVPLAAPLLLGGELGMLGFVVALCVAASAVDSSPFSTGGALVIANGEEQDRDRLFRGLMFWGASMIVVAPLFAWLAFVVLWP</sequence>
<feature type="transmembrane region" description="Helical" evidence="1">
    <location>
        <begin position="135"/>
        <end position="157"/>
    </location>
</feature>
<keyword evidence="4" id="KW-1185">Reference proteome</keyword>
<dbReference type="RefSeq" id="WP_129180631.1">
    <property type="nucleotide sequence ID" value="NZ_JAGIOG010000001.1"/>
</dbReference>
<proteinExistence type="predicted"/>
<feature type="transmembrane region" description="Helical" evidence="1">
    <location>
        <begin position="177"/>
        <end position="195"/>
    </location>
</feature>
<dbReference type="OrthoDB" id="8738207at2"/>
<protein>
    <recommendedName>
        <fullName evidence="2">Dicarboxylate carrier MatC N-terminal domain-containing protein</fullName>
    </recommendedName>
</protein>
<comment type="caution">
    <text evidence="3">The sequence shown here is derived from an EMBL/GenBank/DDBJ whole genome shotgun (WGS) entry which is preliminary data.</text>
</comment>
<evidence type="ECO:0000313" key="3">
    <source>
        <dbReference type="EMBL" id="KAA1380299.1"/>
    </source>
</evidence>
<feature type="domain" description="Dicarboxylate carrier MatC N-terminal" evidence="2">
    <location>
        <begin position="1"/>
        <end position="149"/>
    </location>
</feature>
<reference evidence="3" key="1">
    <citation type="submission" date="2019-09" db="EMBL/GenBank/DDBJ databases">
        <authorList>
            <person name="Li J."/>
        </authorList>
    </citation>
    <scope>NUCLEOTIDE SEQUENCE [LARGE SCALE GENOMIC DNA]</scope>
    <source>
        <strain evidence="3">NRBC 14897</strain>
    </source>
</reference>
<keyword evidence="1" id="KW-1133">Transmembrane helix</keyword>
<feature type="transmembrane region" description="Helical" evidence="1">
    <location>
        <begin position="315"/>
        <end position="334"/>
    </location>
</feature>
<evidence type="ECO:0000259" key="2">
    <source>
        <dbReference type="Pfam" id="PF07158"/>
    </source>
</evidence>
<accession>A0A641AQT7</accession>
<feature type="transmembrane region" description="Helical" evidence="1">
    <location>
        <begin position="279"/>
        <end position="303"/>
    </location>
</feature>
<dbReference type="Pfam" id="PF07158">
    <property type="entry name" value="MatC_N"/>
    <property type="match status" value="1"/>
</dbReference>
<feature type="transmembrane region" description="Helical" evidence="1">
    <location>
        <begin position="239"/>
        <end position="267"/>
    </location>
</feature>
<dbReference type="InterPro" id="IPR009827">
    <property type="entry name" value="MatC_N"/>
</dbReference>
<dbReference type="AlphaFoldDB" id="A0A641AQT7"/>
<feature type="transmembrane region" description="Helical" evidence="1">
    <location>
        <begin position="400"/>
        <end position="423"/>
    </location>
</feature>
<keyword evidence="1" id="KW-0812">Transmembrane</keyword>
<keyword evidence="1" id="KW-0472">Membrane</keyword>
<dbReference type="Proteomes" id="UP001515100">
    <property type="component" value="Unassembled WGS sequence"/>
</dbReference>
<gene>
    <name evidence="3" type="ORF">ESP62_003640</name>
</gene>
<evidence type="ECO:0000256" key="1">
    <source>
        <dbReference type="SAM" id="Phobius"/>
    </source>
</evidence>
<organism evidence="3 4">
    <name type="scientific">Aeromicrobium fastidiosum</name>
    <dbReference type="NCBI Taxonomy" id="52699"/>
    <lineage>
        <taxon>Bacteria</taxon>
        <taxon>Bacillati</taxon>
        <taxon>Actinomycetota</taxon>
        <taxon>Actinomycetes</taxon>
        <taxon>Propionibacteriales</taxon>
        <taxon>Nocardioidaceae</taxon>
        <taxon>Aeromicrobium</taxon>
    </lineage>
</organism>